<protein>
    <submittedName>
        <fullName evidence="2">Uncharacterized protein</fullName>
    </submittedName>
</protein>
<accession>A0A5B7E1E4</accession>
<dbReference type="AlphaFoldDB" id="A0A5B7E1E4"/>
<feature type="compositionally biased region" description="Polar residues" evidence="1">
    <location>
        <begin position="1"/>
        <end position="17"/>
    </location>
</feature>
<reference evidence="2 3" key="1">
    <citation type="submission" date="2019-05" db="EMBL/GenBank/DDBJ databases">
        <title>Another draft genome of Portunus trituberculatus and its Hox gene families provides insights of decapod evolution.</title>
        <authorList>
            <person name="Jeong J.-H."/>
            <person name="Song I."/>
            <person name="Kim S."/>
            <person name="Choi T."/>
            <person name="Kim D."/>
            <person name="Ryu S."/>
            <person name="Kim W."/>
        </authorList>
    </citation>
    <scope>NUCLEOTIDE SEQUENCE [LARGE SCALE GENOMIC DNA]</scope>
    <source>
        <tissue evidence="2">Muscle</tissue>
    </source>
</reference>
<sequence length="65" mass="7085">MVAVSGSSPSFLNVTSQGGDGDDLYRRVRCPKLLPPTILVPELPGARDACAILTRCPVFFKWTYT</sequence>
<gene>
    <name evidence="2" type="ORF">E2C01_020321</name>
</gene>
<organism evidence="2 3">
    <name type="scientific">Portunus trituberculatus</name>
    <name type="common">Swimming crab</name>
    <name type="synonym">Neptunus trituberculatus</name>
    <dbReference type="NCBI Taxonomy" id="210409"/>
    <lineage>
        <taxon>Eukaryota</taxon>
        <taxon>Metazoa</taxon>
        <taxon>Ecdysozoa</taxon>
        <taxon>Arthropoda</taxon>
        <taxon>Crustacea</taxon>
        <taxon>Multicrustacea</taxon>
        <taxon>Malacostraca</taxon>
        <taxon>Eumalacostraca</taxon>
        <taxon>Eucarida</taxon>
        <taxon>Decapoda</taxon>
        <taxon>Pleocyemata</taxon>
        <taxon>Brachyura</taxon>
        <taxon>Eubrachyura</taxon>
        <taxon>Portunoidea</taxon>
        <taxon>Portunidae</taxon>
        <taxon>Portuninae</taxon>
        <taxon>Portunus</taxon>
    </lineage>
</organism>
<name>A0A5B7E1E4_PORTR</name>
<dbReference type="Proteomes" id="UP000324222">
    <property type="component" value="Unassembled WGS sequence"/>
</dbReference>
<evidence type="ECO:0000313" key="2">
    <source>
        <dbReference type="EMBL" id="MPC27157.1"/>
    </source>
</evidence>
<dbReference type="EMBL" id="VSRR010001700">
    <property type="protein sequence ID" value="MPC27157.1"/>
    <property type="molecule type" value="Genomic_DNA"/>
</dbReference>
<proteinExistence type="predicted"/>
<keyword evidence="3" id="KW-1185">Reference proteome</keyword>
<comment type="caution">
    <text evidence="2">The sequence shown here is derived from an EMBL/GenBank/DDBJ whole genome shotgun (WGS) entry which is preliminary data.</text>
</comment>
<evidence type="ECO:0000256" key="1">
    <source>
        <dbReference type="SAM" id="MobiDB-lite"/>
    </source>
</evidence>
<evidence type="ECO:0000313" key="3">
    <source>
        <dbReference type="Proteomes" id="UP000324222"/>
    </source>
</evidence>
<feature type="region of interest" description="Disordered" evidence="1">
    <location>
        <begin position="1"/>
        <end position="20"/>
    </location>
</feature>